<reference evidence="1 2" key="2">
    <citation type="journal article" date="2013" name="Genome Announc.">
        <title>Genome Sequence of Growth-Improving Paenibacillus mucilaginosus Strain KNP414.</title>
        <authorList>
            <person name="Lu J.J."/>
            <person name="Wang J.F."/>
            <person name="Hu X.F."/>
        </authorList>
    </citation>
    <scope>NUCLEOTIDE SEQUENCE [LARGE SCALE GENOMIC DNA]</scope>
    <source>
        <strain evidence="1 2">KNP414</strain>
    </source>
</reference>
<dbReference type="AlphaFoldDB" id="F8FQI9"/>
<dbReference type="KEGG" id="pms:KNP414_01782"/>
<name>F8FQI9_PAEMK</name>
<dbReference type="EMBL" id="CP002869">
    <property type="protein sequence ID" value="AEI40344.1"/>
    <property type="molecule type" value="Genomic_DNA"/>
</dbReference>
<accession>F8FQI9</accession>
<reference evidence="2" key="1">
    <citation type="submission" date="2011-06" db="EMBL/GenBank/DDBJ databases">
        <title>Complete genome sequence of Paenibacillus mucilaginosus KNP414.</title>
        <authorList>
            <person name="Wang J."/>
            <person name="Hu S."/>
            <person name="Hu X."/>
            <person name="Zhang B."/>
            <person name="Dong D."/>
            <person name="Zhang S."/>
            <person name="Zhao K."/>
            <person name="Wu D."/>
        </authorList>
    </citation>
    <scope>NUCLEOTIDE SEQUENCE [LARGE SCALE GENOMIC DNA]</scope>
    <source>
        <strain evidence="2">KNP414</strain>
    </source>
</reference>
<proteinExistence type="predicted"/>
<gene>
    <name evidence="1" type="ordered locus">KNP414_01782</name>
</gene>
<dbReference type="HOGENOM" id="CLU_3313815_0_0_9"/>
<organism evidence="1 2">
    <name type="scientific">Paenibacillus mucilaginosus (strain KNP414)</name>
    <dbReference type="NCBI Taxonomy" id="1036673"/>
    <lineage>
        <taxon>Bacteria</taxon>
        <taxon>Bacillati</taxon>
        <taxon>Bacillota</taxon>
        <taxon>Bacilli</taxon>
        <taxon>Bacillales</taxon>
        <taxon>Paenibacillaceae</taxon>
        <taxon>Paenibacillus</taxon>
    </lineage>
</organism>
<dbReference type="Proteomes" id="UP000006620">
    <property type="component" value="Chromosome"/>
</dbReference>
<protein>
    <submittedName>
        <fullName evidence="1">Uncharacterized protein</fullName>
    </submittedName>
</protein>
<evidence type="ECO:0000313" key="2">
    <source>
        <dbReference type="Proteomes" id="UP000006620"/>
    </source>
</evidence>
<sequence>MCNPRKYLREKSTTGGKGCGIIVQLQEIQPDRKLRISKE</sequence>
<evidence type="ECO:0000313" key="1">
    <source>
        <dbReference type="EMBL" id="AEI40344.1"/>
    </source>
</evidence>